<proteinExistence type="inferred from homology"/>
<dbReference type="InterPro" id="IPR036390">
    <property type="entry name" value="WH_DNA-bd_sf"/>
</dbReference>
<dbReference type="Pfam" id="PF00126">
    <property type="entry name" value="HTH_1"/>
    <property type="match status" value="1"/>
</dbReference>
<dbReference type="AlphaFoldDB" id="A0A8H9H9K1"/>
<dbReference type="Proteomes" id="UP000614239">
    <property type="component" value="Unassembled WGS sequence"/>
</dbReference>
<evidence type="ECO:0000313" key="9">
    <source>
        <dbReference type="Proteomes" id="UP000614239"/>
    </source>
</evidence>
<dbReference type="SUPFAM" id="SSF53850">
    <property type="entry name" value="Periplasmic binding protein-like II"/>
    <property type="match status" value="1"/>
</dbReference>
<dbReference type="InterPro" id="IPR005119">
    <property type="entry name" value="LysR_subst-bd"/>
</dbReference>
<dbReference type="Gene3D" id="1.10.10.10">
    <property type="entry name" value="Winged helix-like DNA-binding domain superfamily/Winged helix DNA-binding domain"/>
    <property type="match status" value="1"/>
</dbReference>
<protein>
    <recommendedName>
        <fullName evidence="6">Probable hydrogen peroxide-inducible genes activator</fullName>
    </recommendedName>
</protein>
<dbReference type="GO" id="GO:0003700">
    <property type="term" value="F:DNA-binding transcription factor activity"/>
    <property type="evidence" value="ECO:0007669"/>
    <property type="project" value="InterPro"/>
</dbReference>
<evidence type="ECO:0000256" key="5">
    <source>
        <dbReference type="ARBA" id="ARBA00023163"/>
    </source>
</evidence>
<dbReference type="KEGG" id="actp:B6G06_00245"/>
<dbReference type="PANTHER" id="PTHR30346">
    <property type="entry name" value="TRANSCRIPTIONAL DUAL REGULATOR HCAR-RELATED"/>
    <property type="match status" value="1"/>
</dbReference>
<evidence type="ECO:0000256" key="1">
    <source>
        <dbReference type="ARBA" id="ARBA00009437"/>
    </source>
</evidence>
<evidence type="ECO:0000256" key="3">
    <source>
        <dbReference type="ARBA" id="ARBA00023125"/>
    </source>
</evidence>
<evidence type="ECO:0000259" key="7">
    <source>
        <dbReference type="PROSITE" id="PS50931"/>
    </source>
</evidence>
<dbReference type="Gene3D" id="3.40.190.10">
    <property type="entry name" value="Periplasmic binding protein-like II"/>
    <property type="match status" value="2"/>
</dbReference>
<evidence type="ECO:0000256" key="6">
    <source>
        <dbReference type="ARBA" id="ARBA00040885"/>
    </source>
</evidence>
<keyword evidence="5" id="KW-0804">Transcription</keyword>
<dbReference type="GO" id="GO:0003677">
    <property type="term" value="F:DNA binding"/>
    <property type="evidence" value="ECO:0007669"/>
    <property type="project" value="UniProtKB-KW"/>
</dbReference>
<dbReference type="InterPro" id="IPR000847">
    <property type="entry name" value="LysR_HTH_N"/>
</dbReference>
<dbReference type="PROSITE" id="PS50931">
    <property type="entry name" value="HTH_LYSR"/>
    <property type="match status" value="1"/>
</dbReference>
<keyword evidence="4" id="KW-0010">Activator</keyword>
<dbReference type="CDD" id="cd08411">
    <property type="entry name" value="PBP2_OxyR"/>
    <property type="match status" value="1"/>
</dbReference>
<dbReference type="SUPFAM" id="SSF46785">
    <property type="entry name" value="Winged helix' DNA-binding domain"/>
    <property type="match status" value="1"/>
</dbReference>
<organism evidence="8 9">
    <name type="scientific">Actinomyces gaoshouyii</name>
    <dbReference type="NCBI Taxonomy" id="1960083"/>
    <lineage>
        <taxon>Bacteria</taxon>
        <taxon>Bacillati</taxon>
        <taxon>Actinomycetota</taxon>
        <taxon>Actinomycetes</taxon>
        <taxon>Actinomycetales</taxon>
        <taxon>Actinomycetaceae</taxon>
        <taxon>Actinomyces</taxon>
    </lineage>
</organism>
<feature type="domain" description="HTH lysR-type" evidence="7">
    <location>
        <begin position="7"/>
        <end position="64"/>
    </location>
</feature>
<keyword evidence="9" id="KW-1185">Reference proteome</keyword>
<dbReference type="Pfam" id="PF03466">
    <property type="entry name" value="LysR_substrate"/>
    <property type="match status" value="1"/>
</dbReference>
<evidence type="ECO:0000313" key="8">
    <source>
        <dbReference type="EMBL" id="GGO94886.1"/>
    </source>
</evidence>
<keyword evidence="2" id="KW-0805">Transcription regulation</keyword>
<accession>A0A8H9H9K1</accession>
<dbReference type="GO" id="GO:0032993">
    <property type="term" value="C:protein-DNA complex"/>
    <property type="evidence" value="ECO:0007669"/>
    <property type="project" value="TreeGrafter"/>
</dbReference>
<name>A0A8H9H9K1_9ACTO</name>
<reference evidence="8" key="2">
    <citation type="submission" date="2020-09" db="EMBL/GenBank/DDBJ databases">
        <authorList>
            <person name="Sun Q."/>
            <person name="Zhou Y."/>
        </authorList>
    </citation>
    <scope>NUCLEOTIDE SEQUENCE</scope>
    <source>
        <strain evidence="8">CGMCC 4.7372</strain>
    </source>
</reference>
<dbReference type="RefSeq" id="WP_080462348.1">
    <property type="nucleotide sequence ID" value="NZ_BMNJ01000001.1"/>
</dbReference>
<dbReference type="PANTHER" id="PTHR30346:SF26">
    <property type="entry name" value="HYDROGEN PEROXIDE-INDUCIBLE GENES ACTIVATOR"/>
    <property type="match status" value="1"/>
</dbReference>
<gene>
    <name evidence="8" type="ORF">GCM10011612_01410</name>
</gene>
<evidence type="ECO:0000256" key="4">
    <source>
        <dbReference type="ARBA" id="ARBA00023159"/>
    </source>
</evidence>
<dbReference type="InterPro" id="IPR036388">
    <property type="entry name" value="WH-like_DNA-bd_sf"/>
</dbReference>
<dbReference type="FunFam" id="1.10.10.10:FF:000001">
    <property type="entry name" value="LysR family transcriptional regulator"/>
    <property type="match status" value="1"/>
</dbReference>
<comment type="similarity">
    <text evidence="1">Belongs to the LysR transcriptional regulatory family.</text>
</comment>
<dbReference type="PRINTS" id="PR00039">
    <property type="entry name" value="HTHLYSR"/>
</dbReference>
<dbReference type="OrthoDB" id="3181812at2"/>
<reference evidence="8" key="1">
    <citation type="journal article" date="2014" name="Int. J. Syst. Evol. Microbiol.">
        <title>Complete genome sequence of Corynebacterium casei LMG S-19264T (=DSM 44701T), isolated from a smear-ripened cheese.</title>
        <authorList>
            <consortium name="US DOE Joint Genome Institute (JGI-PGF)"/>
            <person name="Walter F."/>
            <person name="Albersmeier A."/>
            <person name="Kalinowski J."/>
            <person name="Ruckert C."/>
        </authorList>
    </citation>
    <scope>NUCLEOTIDE SEQUENCE</scope>
    <source>
        <strain evidence="8">CGMCC 4.7372</strain>
    </source>
</reference>
<sequence length="315" mass="33515">MPSSSLPSFSQLRAFVALCDHQHFGEAAATLGVSQPSLSQAITALEKRVGGELVERTTRRVLVTPLGETLLSYAREAVLAAEAFSDAVMNQGEALTGALRLGIIPTLAPYAAPVLLDGLRENRPRLQPDMREMVTGDILDMLGQGRLDAAIIAVDSDTPRITAVPMFDEPLIILTAADHPWAGREDITPENLDDENLLLLDEGNCLRDQTLALCQRYGNRPPIAVATTLSTVMRMVAHGVGITVIPEGALSMLSSADAHGVAHFAAPTPVRHIALVHRASSSRTEDFAQLAAIGTDLMRSTGLPVLEPTPIAEAA</sequence>
<evidence type="ECO:0000256" key="2">
    <source>
        <dbReference type="ARBA" id="ARBA00023015"/>
    </source>
</evidence>
<keyword evidence="3" id="KW-0238">DNA-binding</keyword>
<dbReference type="EMBL" id="BMNJ01000001">
    <property type="protein sequence ID" value="GGO94886.1"/>
    <property type="molecule type" value="Genomic_DNA"/>
</dbReference>
<comment type="caution">
    <text evidence="8">The sequence shown here is derived from an EMBL/GenBank/DDBJ whole genome shotgun (WGS) entry which is preliminary data.</text>
</comment>